<protein>
    <submittedName>
        <fullName evidence="2">Uncharacterized protein</fullName>
    </submittedName>
</protein>
<proteinExistence type="predicted"/>
<dbReference type="PATRIC" id="fig|595434.4.peg.42"/>
<sequence>MAVENQPPKLFFEQKDNQPSKGNRAMVFDTRLAKCTRAWHEIYAEQQTSFGAAMLSLSMVLACLSQIRIQNPYLGDVNRLR</sequence>
<dbReference type="Proteomes" id="UP000036367">
    <property type="component" value="Unassembled WGS sequence"/>
</dbReference>
<accession>A0A0J1EQV8</accession>
<keyword evidence="3" id="KW-1185">Reference proteome</keyword>
<comment type="caution">
    <text evidence="2">The sequence shown here is derived from an EMBL/GenBank/DDBJ whole genome shotgun (WGS) entry which is preliminary data.</text>
</comment>
<gene>
    <name evidence="2" type="ORF">RISK_000043</name>
</gene>
<dbReference type="EMBL" id="LECT01000001">
    <property type="protein sequence ID" value="KLU07864.1"/>
    <property type="molecule type" value="Genomic_DNA"/>
</dbReference>
<evidence type="ECO:0000313" key="2">
    <source>
        <dbReference type="EMBL" id="KLU07864.1"/>
    </source>
</evidence>
<organism evidence="2 3">
    <name type="scientific">Rhodopirellula islandica</name>
    <dbReference type="NCBI Taxonomy" id="595434"/>
    <lineage>
        <taxon>Bacteria</taxon>
        <taxon>Pseudomonadati</taxon>
        <taxon>Planctomycetota</taxon>
        <taxon>Planctomycetia</taxon>
        <taxon>Pirellulales</taxon>
        <taxon>Pirellulaceae</taxon>
        <taxon>Rhodopirellula</taxon>
    </lineage>
</organism>
<name>A0A0J1EQV8_RHOIS</name>
<dbReference type="STRING" id="595434.RISK_000043"/>
<evidence type="ECO:0000256" key="1">
    <source>
        <dbReference type="SAM" id="MobiDB-lite"/>
    </source>
</evidence>
<feature type="region of interest" description="Disordered" evidence="1">
    <location>
        <begin position="1"/>
        <end position="23"/>
    </location>
</feature>
<evidence type="ECO:0000313" key="3">
    <source>
        <dbReference type="Proteomes" id="UP000036367"/>
    </source>
</evidence>
<dbReference type="AlphaFoldDB" id="A0A0J1EQV8"/>
<reference evidence="2" key="1">
    <citation type="submission" date="2015-05" db="EMBL/GenBank/DDBJ databases">
        <title>Permanent draft genome of Rhodopirellula islandicus K833.</title>
        <authorList>
            <person name="Kizina J."/>
            <person name="Richter M."/>
            <person name="Glockner F.O."/>
            <person name="Harder J."/>
        </authorList>
    </citation>
    <scope>NUCLEOTIDE SEQUENCE [LARGE SCALE GENOMIC DNA]</scope>
    <source>
        <strain evidence="2">K833</strain>
    </source>
</reference>